<feature type="compositionally biased region" description="Basic residues" evidence="2">
    <location>
        <begin position="130"/>
        <end position="145"/>
    </location>
</feature>
<sequence>MVDVDRPVHVTDALSIPAGELVWRFSRSSGPGGQGVNTADSRVELLWEPGTSAALAGLPEPLRDRVAARLASRLVAGAVVIVVAEHRAQLRNRATARERLAQTVREALAPPPPRRRATRPTRGSVERRLVAKRTRSGLKAGRTRGRRDDDG</sequence>
<evidence type="ECO:0000256" key="1">
    <source>
        <dbReference type="ARBA" id="ARBA00010835"/>
    </source>
</evidence>
<dbReference type="NCBIfam" id="NF006718">
    <property type="entry name" value="PRK09256.1"/>
    <property type="match status" value="1"/>
</dbReference>
<name>A0A934IC31_9MICO</name>
<proteinExistence type="inferred from homology"/>
<feature type="region of interest" description="Disordered" evidence="2">
    <location>
        <begin position="103"/>
        <end position="151"/>
    </location>
</feature>
<dbReference type="PANTHER" id="PTHR47814:SF1">
    <property type="entry name" value="PEPTIDYL-TRNA HYDROLASE ARFB"/>
    <property type="match status" value="1"/>
</dbReference>
<dbReference type="RefSeq" id="WP_198732667.1">
    <property type="nucleotide sequence ID" value="NZ_JAEINH010000002.1"/>
</dbReference>
<keyword evidence="5" id="KW-1185">Reference proteome</keyword>
<evidence type="ECO:0000259" key="3">
    <source>
        <dbReference type="Pfam" id="PF00472"/>
    </source>
</evidence>
<comment type="similarity">
    <text evidence="1">Belongs to the prokaryotic/mitochondrial release factor family.</text>
</comment>
<accession>A0A934IC31</accession>
<dbReference type="GO" id="GO:0072344">
    <property type="term" value="P:rescue of stalled ribosome"/>
    <property type="evidence" value="ECO:0007669"/>
    <property type="project" value="TreeGrafter"/>
</dbReference>
<dbReference type="SUPFAM" id="SSF75620">
    <property type="entry name" value="Release factor"/>
    <property type="match status" value="1"/>
</dbReference>
<dbReference type="GO" id="GO:0004045">
    <property type="term" value="F:peptidyl-tRNA hydrolase activity"/>
    <property type="evidence" value="ECO:0007669"/>
    <property type="project" value="UniProtKB-EC"/>
</dbReference>
<dbReference type="PANTHER" id="PTHR47814">
    <property type="entry name" value="PEPTIDYL-TRNA HYDROLASE ARFB"/>
    <property type="match status" value="1"/>
</dbReference>
<gene>
    <name evidence="4" type="primary">arfB</name>
    <name evidence="4" type="ORF">JAV76_03765</name>
</gene>
<evidence type="ECO:0000313" key="4">
    <source>
        <dbReference type="EMBL" id="MBI9114129.1"/>
    </source>
</evidence>
<reference evidence="4" key="1">
    <citation type="submission" date="2020-12" db="EMBL/GenBank/DDBJ databases">
        <title>Sanguibacter suaedae sp. nov., isolated from Suaeda aralocaspica.</title>
        <authorList>
            <person name="Ma Q."/>
        </authorList>
    </citation>
    <scope>NUCLEOTIDE SEQUENCE</scope>
    <source>
        <strain evidence="4">YZGR15</strain>
    </source>
</reference>
<comment type="caution">
    <text evidence="4">The sequence shown here is derived from an EMBL/GenBank/DDBJ whole genome shotgun (WGS) entry which is preliminary data.</text>
</comment>
<dbReference type="InterPro" id="IPR000352">
    <property type="entry name" value="Pep_chain_release_fac_I"/>
</dbReference>
<organism evidence="4 5">
    <name type="scientific">Sanguibacter suaedae</name>
    <dbReference type="NCBI Taxonomy" id="2795737"/>
    <lineage>
        <taxon>Bacteria</taxon>
        <taxon>Bacillati</taxon>
        <taxon>Actinomycetota</taxon>
        <taxon>Actinomycetes</taxon>
        <taxon>Micrococcales</taxon>
        <taxon>Sanguibacteraceae</taxon>
        <taxon>Sanguibacter</taxon>
    </lineage>
</organism>
<evidence type="ECO:0000256" key="2">
    <source>
        <dbReference type="SAM" id="MobiDB-lite"/>
    </source>
</evidence>
<dbReference type="InterPro" id="IPR045853">
    <property type="entry name" value="Pep_chain_release_fac_I_sf"/>
</dbReference>
<dbReference type="GO" id="GO:0043022">
    <property type="term" value="F:ribosome binding"/>
    <property type="evidence" value="ECO:0007669"/>
    <property type="project" value="TreeGrafter"/>
</dbReference>
<protein>
    <submittedName>
        <fullName evidence="4">Aminoacyl-tRNA hydrolase</fullName>
        <ecNumber evidence="4">3.1.1.29</ecNumber>
    </submittedName>
</protein>
<dbReference type="GO" id="GO:0003747">
    <property type="term" value="F:translation release factor activity"/>
    <property type="evidence" value="ECO:0007669"/>
    <property type="project" value="InterPro"/>
</dbReference>
<dbReference type="EMBL" id="JAEINH010000002">
    <property type="protein sequence ID" value="MBI9114129.1"/>
    <property type="molecule type" value="Genomic_DNA"/>
</dbReference>
<dbReference type="Pfam" id="PF00472">
    <property type="entry name" value="RF-1"/>
    <property type="match status" value="1"/>
</dbReference>
<keyword evidence="4" id="KW-0378">Hydrolase</keyword>
<evidence type="ECO:0000313" key="5">
    <source>
        <dbReference type="Proteomes" id="UP000602087"/>
    </source>
</evidence>
<dbReference type="Gene3D" id="3.30.160.20">
    <property type="match status" value="1"/>
</dbReference>
<feature type="domain" description="Prokaryotic-type class I peptide chain release factors" evidence="3">
    <location>
        <begin position="14"/>
        <end position="137"/>
    </location>
</feature>
<dbReference type="Proteomes" id="UP000602087">
    <property type="component" value="Unassembled WGS sequence"/>
</dbReference>
<dbReference type="AlphaFoldDB" id="A0A934IC31"/>
<dbReference type="EC" id="3.1.1.29" evidence="4"/>